<dbReference type="GO" id="GO:0035082">
    <property type="term" value="P:axoneme assembly"/>
    <property type="evidence" value="ECO:0007669"/>
    <property type="project" value="TreeGrafter"/>
</dbReference>
<dbReference type="Gene3D" id="3.10.20.230">
    <property type="entry name" value="Doublecortin domain"/>
    <property type="match status" value="2"/>
</dbReference>
<dbReference type="InterPro" id="IPR003533">
    <property type="entry name" value="Doublecortin_dom"/>
</dbReference>
<evidence type="ECO:0000256" key="4">
    <source>
        <dbReference type="ARBA" id="ARBA00022737"/>
    </source>
</evidence>
<organism evidence="8 9">
    <name type="scientific">Alosa alosa</name>
    <name type="common">allis shad</name>
    <dbReference type="NCBI Taxonomy" id="278164"/>
    <lineage>
        <taxon>Eukaryota</taxon>
        <taxon>Metazoa</taxon>
        <taxon>Chordata</taxon>
        <taxon>Craniata</taxon>
        <taxon>Vertebrata</taxon>
        <taxon>Euteleostomi</taxon>
        <taxon>Actinopterygii</taxon>
        <taxon>Neopterygii</taxon>
        <taxon>Teleostei</taxon>
        <taxon>Clupei</taxon>
        <taxon>Clupeiformes</taxon>
        <taxon>Clupeoidei</taxon>
        <taxon>Clupeidae</taxon>
        <taxon>Alosa</taxon>
    </lineage>
</organism>
<comment type="caution">
    <text evidence="8">The sequence shown here is derived from an EMBL/GenBank/DDBJ whole genome shotgun (WGS) entry which is preliminary data.</text>
</comment>
<evidence type="ECO:0000256" key="6">
    <source>
        <dbReference type="SAM" id="MobiDB-lite"/>
    </source>
</evidence>
<gene>
    <name evidence="8" type="ORF">AALO_G00212700</name>
</gene>
<evidence type="ECO:0000256" key="2">
    <source>
        <dbReference type="ARBA" id="ARBA00004496"/>
    </source>
</evidence>
<evidence type="ECO:0000256" key="1">
    <source>
        <dbReference type="ARBA" id="ARBA00004316"/>
    </source>
</evidence>
<dbReference type="GO" id="GO:0005930">
    <property type="term" value="C:axoneme"/>
    <property type="evidence" value="ECO:0007669"/>
    <property type="project" value="TreeGrafter"/>
</dbReference>
<evidence type="ECO:0000313" key="9">
    <source>
        <dbReference type="Proteomes" id="UP000823561"/>
    </source>
</evidence>
<keyword evidence="5" id="KW-0966">Cell projection</keyword>
<reference evidence="8" key="1">
    <citation type="submission" date="2020-10" db="EMBL/GenBank/DDBJ databases">
        <title>Chromosome-scale genome assembly of the Allis shad, Alosa alosa.</title>
        <authorList>
            <person name="Margot Z."/>
            <person name="Christophe K."/>
            <person name="Cabau C."/>
            <person name="Louis A."/>
            <person name="Berthelot C."/>
            <person name="Parey E."/>
            <person name="Roest Crollius H."/>
            <person name="Montfort J."/>
            <person name="Robinson-Rechavi M."/>
            <person name="Bucao C."/>
            <person name="Bouchez O."/>
            <person name="Gislard M."/>
            <person name="Lluch J."/>
            <person name="Milhes M."/>
            <person name="Lampietro C."/>
            <person name="Lopez Roques C."/>
            <person name="Donnadieu C."/>
            <person name="Braasch I."/>
            <person name="Desvignes T."/>
            <person name="Postlethwait J."/>
            <person name="Bobe J."/>
            <person name="Guiguen Y."/>
        </authorList>
    </citation>
    <scope>NUCLEOTIDE SEQUENCE</scope>
    <source>
        <strain evidence="8">M-15738</strain>
        <tissue evidence="8">Blood</tissue>
    </source>
</reference>
<evidence type="ECO:0000259" key="7">
    <source>
        <dbReference type="PROSITE" id="PS50309"/>
    </source>
</evidence>
<dbReference type="GO" id="GO:0042461">
    <property type="term" value="P:photoreceptor cell development"/>
    <property type="evidence" value="ECO:0007669"/>
    <property type="project" value="TreeGrafter"/>
</dbReference>
<evidence type="ECO:0000256" key="5">
    <source>
        <dbReference type="ARBA" id="ARBA00023273"/>
    </source>
</evidence>
<feature type="domain" description="Doublecortin" evidence="7">
    <location>
        <begin position="42"/>
        <end position="124"/>
    </location>
</feature>
<dbReference type="Pfam" id="PF03607">
    <property type="entry name" value="DCX"/>
    <property type="match status" value="2"/>
</dbReference>
<feature type="compositionally biased region" description="Polar residues" evidence="6">
    <location>
        <begin position="535"/>
        <end position="551"/>
    </location>
</feature>
<keyword evidence="3" id="KW-0963">Cytoplasm</keyword>
<dbReference type="AlphaFoldDB" id="A0AAV6G031"/>
<proteinExistence type="predicted"/>
<keyword evidence="9" id="KW-1185">Reference proteome</keyword>
<feature type="region of interest" description="Disordered" evidence="6">
    <location>
        <begin position="1"/>
        <end position="23"/>
    </location>
</feature>
<feature type="region of interest" description="Disordered" evidence="6">
    <location>
        <begin position="526"/>
        <end position="551"/>
    </location>
</feature>
<sequence length="672" mass="75125">MSDATSPSRKHGPLQPQSSGSGRTMMTAWRQQPYLHEPISSKHVCFYKSGDSQFSGLPVVINNRTFKTFESLLDSLSRRVPLPFGVRTITTPRGHTTVRSLDQLQNGHSYICSDQRTVKPVDLERARRRPPPWYHARPASGPRRRALQQPQRLEIRPRRMGRRGRESTPHLLSTPKRLVVFRNGEPEERHTLLLQRRSARSFEALLDYMSEVMRFPVVKLYMPDGRRVDGLPTLILCSGVLVAAGREPFKVGDYDTQRPTAPTWLPAKRVGTKWVHPSHRKKKSGSSSLKSRLFSPSSERFFVNQIHNSVAGSAGDYPSHAAGSVEMETGNPLGSLAGTDILTYGEAMGDTQTLPDDDIEKSFRVNQDGSMTVEMKVRLTIKEEETVHWTTTLSRSAASNQMGESSIISGDVNTGLQDNSHLLPDLDPDAAAMETSCYNQDLPPPMMDSAYSEQTGEKEEEEQGRKLLSSLAHRVPTPGPRKAWQMQASVENAQQGPEREGQEGVVGSYSYREEKQEYCMVRQTTNRPVPKPRNATLSETNKTMNSSTSMQSQYKSAEVLKLQNSGEEIRETVLHIYEQQTCQDNFVANTQVRVQGVSLYSPLHGRPATSETVFPASSERTFRSSSLDLESEQNLSSASQIAEGSRMTISYCLPTYPFAKPQLVLINVLLQS</sequence>
<dbReference type="FunFam" id="3.10.20.230:FF:000006">
    <property type="entry name" value="Oxygen-regulated protein 1"/>
    <property type="match status" value="1"/>
</dbReference>
<dbReference type="GO" id="GO:0035556">
    <property type="term" value="P:intracellular signal transduction"/>
    <property type="evidence" value="ECO:0007669"/>
    <property type="project" value="InterPro"/>
</dbReference>
<evidence type="ECO:0000313" key="8">
    <source>
        <dbReference type="EMBL" id="KAG5268448.1"/>
    </source>
</evidence>
<dbReference type="EMBL" id="JADWDJ010000016">
    <property type="protein sequence ID" value="KAG5268448.1"/>
    <property type="molecule type" value="Genomic_DNA"/>
</dbReference>
<dbReference type="GO" id="GO:0043005">
    <property type="term" value="C:neuron projection"/>
    <property type="evidence" value="ECO:0007669"/>
    <property type="project" value="UniProtKB-ARBA"/>
</dbReference>
<dbReference type="InterPro" id="IPR036572">
    <property type="entry name" value="Doublecortin_dom_sf"/>
</dbReference>
<evidence type="ECO:0000256" key="3">
    <source>
        <dbReference type="ARBA" id="ARBA00022490"/>
    </source>
</evidence>
<dbReference type="SMART" id="SM00537">
    <property type="entry name" value="DCX"/>
    <property type="match status" value="2"/>
</dbReference>
<dbReference type="PANTHER" id="PTHR23005">
    <property type="entry name" value="RETINITIS PIGMENTOSA 1 PROTEIN"/>
    <property type="match status" value="1"/>
</dbReference>
<dbReference type="SUPFAM" id="SSF89837">
    <property type="entry name" value="Doublecortin (DC)"/>
    <property type="match status" value="2"/>
</dbReference>
<name>A0AAV6G031_9TELE</name>
<dbReference type="Proteomes" id="UP000823561">
    <property type="component" value="Chromosome 16"/>
</dbReference>
<dbReference type="PANTHER" id="PTHR23005:SF4">
    <property type="entry name" value="OXYGEN-REGULATED PROTEIN 1"/>
    <property type="match status" value="1"/>
</dbReference>
<keyword evidence="4" id="KW-0677">Repeat</keyword>
<dbReference type="GO" id="GO:0060041">
    <property type="term" value="P:retina development in camera-type eye"/>
    <property type="evidence" value="ECO:0007669"/>
    <property type="project" value="TreeGrafter"/>
</dbReference>
<accession>A0AAV6G031</accession>
<protein>
    <recommendedName>
        <fullName evidence="7">Doublecortin domain-containing protein</fullName>
    </recommendedName>
</protein>
<feature type="region of interest" description="Disordered" evidence="6">
    <location>
        <begin position="440"/>
        <end position="465"/>
    </location>
</feature>
<feature type="region of interest" description="Disordered" evidence="6">
    <location>
        <begin position="130"/>
        <end position="154"/>
    </location>
</feature>
<comment type="subcellular location">
    <subcellularLocation>
        <location evidence="1">Cell projection</location>
    </subcellularLocation>
    <subcellularLocation>
        <location evidence="2">Cytoplasm</location>
    </subcellularLocation>
</comment>
<feature type="domain" description="Doublecortin" evidence="7">
    <location>
        <begin position="176"/>
        <end position="255"/>
    </location>
</feature>
<dbReference type="PROSITE" id="PS50309">
    <property type="entry name" value="DC"/>
    <property type="match status" value="2"/>
</dbReference>